<feature type="transmembrane region" description="Helical" evidence="7">
    <location>
        <begin position="486"/>
        <end position="505"/>
    </location>
</feature>
<feature type="domain" description="ABC3 transporter permease C-terminal" evidence="8">
    <location>
        <begin position="310"/>
        <end position="427"/>
    </location>
</feature>
<evidence type="ECO:0000256" key="4">
    <source>
        <dbReference type="ARBA" id="ARBA00022989"/>
    </source>
</evidence>
<accession>A0A6B0YWV8</accession>
<comment type="subcellular location">
    <subcellularLocation>
        <location evidence="1">Cell membrane</location>
        <topology evidence="1">Multi-pass membrane protein</topology>
    </subcellularLocation>
</comment>
<evidence type="ECO:0000256" key="6">
    <source>
        <dbReference type="ARBA" id="ARBA00038076"/>
    </source>
</evidence>
<protein>
    <submittedName>
        <fullName evidence="9">FtsX-like permease family protein</fullName>
    </submittedName>
</protein>
<feature type="transmembrane region" description="Helical" evidence="7">
    <location>
        <begin position="448"/>
        <end position="466"/>
    </location>
</feature>
<feature type="transmembrane region" description="Helical" evidence="7">
    <location>
        <begin position="890"/>
        <end position="911"/>
    </location>
</feature>
<reference evidence="9" key="1">
    <citation type="submission" date="2019-09" db="EMBL/GenBank/DDBJ databases">
        <title>Characterisation of the sponge microbiome using genome-centric metagenomics.</title>
        <authorList>
            <person name="Engelberts J.P."/>
            <person name="Robbins S.J."/>
            <person name="De Goeij J.M."/>
            <person name="Aranda M."/>
            <person name="Bell S.C."/>
            <person name="Webster N.S."/>
        </authorList>
    </citation>
    <scope>NUCLEOTIDE SEQUENCE</scope>
    <source>
        <strain evidence="9">SB0664_bin_27</strain>
    </source>
</reference>
<feature type="transmembrane region" description="Helical" evidence="7">
    <location>
        <begin position="512"/>
        <end position="529"/>
    </location>
</feature>
<feature type="transmembrane region" description="Helical" evidence="7">
    <location>
        <begin position="402"/>
        <end position="425"/>
    </location>
</feature>
<feature type="transmembrane region" description="Helical" evidence="7">
    <location>
        <begin position="350"/>
        <end position="375"/>
    </location>
</feature>
<proteinExistence type="inferred from homology"/>
<evidence type="ECO:0000259" key="8">
    <source>
        <dbReference type="Pfam" id="PF02687"/>
    </source>
</evidence>
<keyword evidence="2" id="KW-1003">Cell membrane</keyword>
<evidence type="ECO:0000256" key="2">
    <source>
        <dbReference type="ARBA" id="ARBA00022475"/>
    </source>
</evidence>
<feature type="domain" description="ABC3 transporter permease C-terminal" evidence="8">
    <location>
        <begin position="794"/>
        <end position="915"/>
    </location>
</feature>
<comment type="similarity">
    <text evidence="6">Belongs to the ABC-4 integral membrane protein family.</text>
</comment>
<evidence type="ECO:0000256" key="1">
    <source>
        <dbReference type="ARBA" id="ARBA00004651"/>
    </source>
</evidence>
<sequence length="926" mass="101291">MMELALRRNLSKWQPMSFVVVGLVITVALIAAIPLFTAASLDRFLRSELHAQDSELPLSSLLLVHRVPLLSSTPLERYRRADDFIRQRATQLPGLPLTRMTRYGSTRVLKFLAAADKDLPEDLRQYQSAGLAFLTGLEEHVEIVLGESLEQVDPAAAGGVISAWVSERFYYDHDVQVGDRLLFGIDDPDNVAPVEVLVKGVWRPADADRGFWFEEPDAFAFYFIVSEADFMARVAPILGDQVRKYAWFLLFDDSEFKVDKVAPMLAAITRIQARTTGILSHVDLTAPAYELLRKYAERAAALRTFLLLLSLPVLLALLLYTFISSDIMVASEEGEIVTLKSRGASSLQIAGLYLLEMLAIGALCLIAGLLAAGGVTQGMGQVYRFLTFAARPLLDLSLSTQVAVYAGAAVVLGIGATLFSAAGAARRTVVTHQRKTAREEFLNRARRSAWLPFELLFLAGVIYAYWRLQQQEQALQVTAGTFVDPLLLLAPTVFVAAVSLVSLRGLPAITGLLGRAASRFISVPLWLAIAQISRRSGNNRALLFLLIFTIALGLFSATFAGTLDTHYTDVVRYAVGSDLVIQVQWEQVGGTSEQRWRHPPFAVVQSIPGVEAATRVLRQPVFVDGLEGNVNATVLGIDRAEFSQAGWWRDDFSQESLGALTNRLALNSMGVLVSSSFIEETGLQVGDNLFVFVEGISRPISFAVAGVLSYFPTLYPEDGHFFVGNLEHIYRTIGNRPYDIWMRLDSSADPAAILETLRTRGFIITAATDSRRETAVWRTDPQRTALFGILSLGFVVATVISGLAFLLHSLFALRQRILQFGLLRAIGLSTAQITAVVVFEKLFLVLLAAMGGTLIGALTAALFVPLLQIGTAVHGSTPPFVVAPAWGQAVKIYLAFAAMVIVTLAIVVGQLRQLRIYEAIKLGGLE</sequence>
<dbReference type="EMBL" id="VXRG01000137">
    <property type="protein sequence ID" value="MXY95143.1"/>
    <property type="molecule type" value="Genomic_DNA"/>
</dbReference>
<dbReference type="GO" id="GO:0022857">
    <property type="term" value="F:transmembrane transporter activity"/>
    <property type="evidence" value="ECO:0007669"/>
    <property type="project" value="TreeGrafter"/>
</dbReference>
<evidence type="ECO:0000256" key="3">
    <source>
        <dbReference type="ARBA" id="ARBA00022692"/>
    </source>
</evidence>
<comment type="caution">
    <text evidence="9">The sequence shown here is derived from an EMBL/GenBank/DDBJ whole genome shotgun (WGS) entry which is preliminary data.</text>
</comment>
<dbReference type="AlphaFoldDB" id="A0A6B0YWV8"/>
<feature type="transmembrane region" description="Helical" evidence="7">
    <location>
        <begin position="817"/>
        <end position="839"/>
    </location>
</feature>
<dbReference type="PANTHER" id="PTHR30572:SF4">
    <property type="entry name" value="ABC TRANSPORTER PERMEASE YTRF"/>
    <property type="match status" value="1"/>
</dbReference>
<dbReference type="GO" id="GO:0005886">
    <property type="term" value="C:plasma membrane"/>
    <property type="evidence" value="ECO:0007669"/>
    <property type="project" value="UniProtKB-SubCell"/>
</dbReference>
<dbReference type="PANTHER" id="PTHR30572">
    <property type="entry name" value="MEMBRANE COMPONENT OF TRANSPORTER-RELATED"/>
    <property type="match status" value="1"/>
</dbReference>
<evidence type="ECO:0000313" key="9">
    <source>
        <dbReference type="EMBL" id="MXY95143.1"/>
    </source>
</evidence>
<gene>
    <name evidence="9" type="ORF">F4Y42_17010</name>
</gene>
<organism evidence="9">
    <name type="scientific">Caldilineaceae bacterium SB0664_bin_27</name>
    <dbReference type="NCBI Taxonomy" id="2605260"/>
    <lineage>
        <taxon>Bacteria</taxon>
        <taxon>Bacillati</taxon>
        <taxon>Chloroflexota</taxon>
        <taxon>Caldilineae</taxon>
        <taxon>Caldilineales</taxon>
        <taxon>Caldilineaceae</taxon>
    </lineage>
</organism>
<keyword evidence="3 7" id="KW-0812">Transmembrane</keyword>
<name>A0A6B0YWV8_9CHLR</name>
<feature type="transmembrane region" description="Helical" evidence="7">
    <location>
        <begin position="785"/>
        <end position="811"/>
    </location>
</feature>
<dbReference type="Pfam" id="PF02687">
    <property type="entry name" value="FtsX"/>
    <property type="match status" value="2"/>
</dbReference>
<keyword evidence="4 7" id="KW-1133">Transmembrane helix</keyword>
<feature type="transmembrane region" description="Helical" evidence="7">
    <location>
        <begin position="541"/>
        <end position="563"/>
    </location>
</feature>
<keyword evidence="5 7" id="KW-0472">Membrane</keyword>
<dbReference type="InterPro" id="IPR003838">
    <property type="entry name" value="ABC3_permease_C"/>
</dbReference>
<feature type="transmembrane region" description="Helical" evidence="7">
    <location>
        <begin position="846"/>
        <end position="870"/>
    </location>
</feature>
<feature type="transmembrane region" description="Helical" evidence="7">
    <location>
        <begin position="300"/>
        <end position="323"/>
    </location>
</feature>
<evidence type="ECO:0000256" key="5">
    <source>
        <dbReference type="ARBA" id="ARBA00023136"/>
    </source>
</evidence>
<evidence type="ECO:0000256" key="7">
    <source>
        <dbReference type="SAM" id="Phobius"/>
    </source>
</evidence>
<dbReference type="InterPro" id="IPR050250">
    <property type="entry name" value="Macrolide_Exporter_MacB"/>
</dbReference>